<evidence type="ECO:0008006" key="3">
    <source>
        <dbReference type="Google" id="ProtNLM"/>
    </source>
</evidence>
<evidence type="ECO:0000313" key="2">
    <source>
        <dbReference type="Proteomes" id="UP000006281"/>
    </source>
</evidence>
<protein>
    <recommendedName>
        <fullName evidence="3">Transposase</fullName>
    </recommendedName>
</protein>
<name>K0K0Q9_SACES</name>
<dbReference type="PATRIC" id="fig|1179773.3.peg.2809"/>
<dbReference type="AlphaFoldDB" id="K0K0Q9"/>
<dbReference type="HOGENOM" id="CLU_3011631_0_0_11"/>
<organism evidence="1 2">
    <name type="scientific">Saccharothrix espanaensis (strain ATCC 51144 / DSM 44229 / JCM 9112 / NBRC 15066 / NRRL 15764)</name>
    <dbReference type="NCBI Taxonomy" id="1179773"/>
    <lineage>
        <taxon>Bacteria</taxon>
        <taxon>Bacillati</taxon>
        <taxon>Actinomycetota</taxon>
        <taxon>Actinomycetes</taxon>
        <taxon>Pseudonocardiales</taxon>
        <taxon>Pseudonocardiaceae</taxon>
        <taxon>Saccharothrix</taxon>
    </lineage>
</organism>
<dbReference type="eggNOG" id="ENOG5030WGK">
    <property type="taxonomic scope" value="Bacteria"/>
</dbReference>
<dbReference type="EMBL" id="HE804045">
    <property type="protein sequence ID" value="CCH30123.1"/>
    <property type="molecule type" value="Genomic_DNA"/>
</dbReference>
<dbReference type="STRING" id="1179773.BN6_28110"/>
<proteinExistence type="predicted"/>
<accession>K0K0Q9</accession>
<keyword evidence="2" id="KW-1185">Reference proteome</keyword>
<gene>
    <name evidence="1" type="ordered locus">BN6_28110</name>
</gene>
<sequence length="56" mass="6419">METARGGLTEDERAELAWLRSENAFLRTQRDVLMRVATGYAHDMDALLRRRGPLSD</sequence>
<reference evidence="1 2" key="1">
    <citation type="journal article" date="2012" name="BMC Genomics">
        <title>Complete genome sequence of Saccharothrix espanaensis DSM 44229T and comparison to the other completely sequenced Pseudonocardiaceae.</title>
        <authorList>
            <person name="Strobel T."/>
            <person name="Al-Dilaimi A."/>
            <person name="Blom J."/>
            <person name="Gessner A."/>
            <person name="Kalinowski J."/>
            <person name="Luzhetska M."/>
            <person name="Puhler A."/>
            <person name="Szczepanowski R."/>
            <person name="Bechthold A."/>
            <person name="Ruckert C."/>
        </authorList>
    </citation>
    <scope>NUCLEOTIDE SEQUENCE [LARGE SCALE GENOMIC DNA]</scope>
    <source>
        <strain evidence="2">ATCC 51144 / DSM 44229 / JCM 9112 / NBRC 15066 / NRRL 15764</strain>
    </source>
</reference>
<dbReference type="RefSeq" id="WP_015100235.1">
    <property type="nucleotide sequence ID" value="NC_019673.1"/>
</dbReference>
<dbReference type="KEGG" id="sesp:BN6_28110"/>
<evidence type="ECO:0000313" key="1">
    <source>
        <dbReference type="EMBL" id="CCH30123.1"/>
    </source>
</evidence>
<dbReference type="Proteomes" id="UP000006281">
    <property type="component" value="Chromosome"/>
</dbReference>